<evidence type="ECO:0008006" key="3">
    <source>
        <dbReference type="Google" id="ProtNLM"/>
    </source>
</evidence>
<dbReference type="Proteomes" id="UP000010798">
    <property type="component" value="Chromosome"/>
</dbReference>
<dbReference type="Gene3D" id="3.40.50.2300">
    <property type="match status" value="1"/>
</dbReference>
<dbReference type="AlphaFoldDB" id="L0DSR1"/>
<proteinExistence type="predicted"/>
<dbReference type="eggNOG" id="COG0745">
    <property type="taxonomic scope" value="Bacteria"/>
</dbReference>
<accession>L0DSR1</accession>
<gene>
    <name evidence="1" type="ordered locus">Sinac_7357</name>
</gene>
<dbReference type="STRING" id="886293.Sinac_7357"/>
<dbReference type="InterPro" id="IPR011006">
    <property type="entry name" value="CheY-like_superfamily"/>
</dbReference>
<protein>
    <recommendedName>
        <fullName evidence="3">Response regulatory domain-containing protein</fullName>
    </recommendedName>
</protein>
<dbReference type="KEGG" id="saci:Sinac_7357"/>
<organism evidence="1 2">
    <name type="scientific">Singulisphaera acidiphila (strain ATCC BAA-1392 / DSM 18658 / VKM B-2454 / MOB10)</name>
    <dbReference type="NCBI Taxonomy" id="886293"/>
    <lineage>
        <taxon>Bacteria</taxon>
        <taxon>Pseudomonadati</taxon>
        <taxon>Planctomycetota</taxon>
        <taxon>Planctomycetia</taxon>
        <taxon>Isosphaerales</taxon>
        <taxon>Isosphaeraceae</taxon>
        <taxon>Singulisphaera</taxon>
    </lineage>
</organism>
<dbReference type="HOGENOM" id="CLU_1199132_0_0_0"/>
<evidence type="ECO:0000313" key="1">
    <source>
        <dbReference type="EMBL" id="AGA31396.1"/>
    </source>
</evidence>
<sequence>MTRVLLVDNDPNIHKRLTPRLEMEIPGIEVDSAETLRDATEQAMAALAEEQPYDFAVLDIMLPVHKRDGPENLHKPERRKLIEALGGQAVVFNITVFLRHPDVSEFLVEENLQNTEQPRTVVIDKTEVGWEDNLIKQIRLNVHSSRIERQFDRIFGTRRGSERRSSPRPPSLAETRLRSDLLVAEDLTQDLNVLIRDIELHWADLKMELKKKIETVFQVVEFEPGKFGLRS</sequence>
<evidence type="ECO:0000313" key="2">
    <source>
        <dbReference type="Proteomes" id="UP000010798"/>
    </source>
</evidence>
<dbReference type="RefSeq" id="WP_015250465.1">
    <property type="nucleotide sequence ID" value="NC_019892.1"/>
</dbReference>
<dbReference type="EMBL" id="CP003364">
    <property type="protein sequence ID" value="AGA31396.1"/>
    <property type="molecule type" value="Genomic_DNA"/>
</dbReference>
<name>L0DSR1_SINAD</name>
<reference evidence="1 2" key="1">
    <citation type="submission" date="2012-02" db="EMBL/GenBank/DDBJ databases">
        <title>Complete sequence of chromosome of Singulisphaera acidiphila DSM 18658.</title>
        <authorList>
            <consortium name="US DOE Joint Genome Institute (JGI-PGF)"/>
            <person name="Lucas S."/>
            <person name="Copeland A."/>
            <person name="Lapidus A."/>
            <person name="Glavina del Rio T."/>
            <person name="Dalin E."/>
            <person name="Tice H."/>
            <person name="Bruce D."/>
            <person name="Goodwin L."/>
            <person name="Pitluck S."/>
            <person name="Peters L."/>
            <person name="Ovchinnikova G."/>
            <person name="Chertkov O."/>
            <person name="Kyrpides N."/>
            <person name="Mavromatis K."/>
            <person name="Ivanova N."/>
            <person name="Brettin T."/>
            <person name="Detter J.C."/>
            <person name="Han C."/>
            <person name="Larimer F."/>
            <person name="Land M."/>
            <person name="Hauser L."/>
            <person name="Markowitz V."/>
            <person name="Cheng J.-F."/>
            <person name="Hugenholtz P."/>
            <person name="Woyke T."/>
            <person name="Wu D."/>
            <person name="Tindall B."/>
            <person name="Pomrenke H."/>
            <person name="Brambilla E."/>
            <person name="Klenk H.-P."/>
            <person name="Eisen J.A."/>
        </authorList>
    </citation>
    <scope>NUCLEOTIDE SEQUENCE [LARGE SCALE GENOMIC DNA]</scope>
    <source>
        <strain evidence="2">ATCC BAA-1392 / DSM 18658 / VKM B-2454 / MOB10</strain>
    </source>
</reference>
<dbReference type="SUPFAM" id="SSF52172">
    <property type="entry name" value="CheY-like"/>
    <property type="match status" value="1"/>
</dbReference>
<keyword evidence="2" id="KW-1185">Reference proteome</keyword>